<evidence type="ECO:0000256" key="1">
    <source>
        <dbReference type="SAM" id="MobiDB-lite"/>
    </source>
</evidence>
<dbReference type="EnsemblMetazoa" id="G385.2">
    <property type="protein sequence ID" value="G385.2:cds"/>
    <property type="gene ID" value="G385"/>
</dbReference>
<feature type="compositionally biased region" description="Polar residues" evidence="1">
    <location>
        <begin position="257"/>
        <end position="282"/>
    </location>
</feature>
<keyword evidence="2" id="KW-0472">Membrane</keyword>
<sequence>MAWPGVLKVAFVLTLLALFFITVGYLLPWWFVGTNYYLGVFYGLVCNPGDISSGNCTVFSYYDLQRENADAAAIIVNNFFLIIQVITSVVVGLTLFASLILIVGACGNVKSKCPYVLAAIFQFFGALVAGLTAGAFAYVYVVIVVVSESHKAIDGKVFPYSILSFGLGGFILFIAFICLAIATCTWRNMDDDDDDDMSPPYPMREYGKDGYGNSAYTSDSRRNDYVVPGNAQKYSYDSRNEYSSNSKNDYSKSRNDYSGSRNDYSGSRNDYSGSKNGYQSKQDYPYRNDNMYRPYNNSGSRY</sequence>
<feature type="transmembrane region" description="Helical" evidence="2">
    <location>
        <begin position="79"/>
        <end position="103"/>
    </location>
</feature>
<keyword evidence="4" id="KW-1185">Reference proteome</keyword>
<dbReference type="EnsemblMetazoa" id="G385.8">
    <property type="protein sequence ID" value="G385.8:cds"/>
    <property type="gene ID" value="G385"/>
</dbReference>
<feature type="transmembrane region" description="Helical" evidence="2">
    <location>
        <begin position="158"/>
        <end position="182"/>
    </location>
</feature>
<reference evidence="3" key="1">
    <citation type="submission" date="2022-08" db="UniProtKB">
        <authorList>
            <consortium name="EnsemblMetazoa"/>
        </authorList>
    </citation>
    <scope>IDENTIFICATION</scope>
    <source>
        <strain evidence="3">05x7-T-G4-1.051#20</strain>
    </source>
</reference>
<dbReference type="EnsemblMetazoa" id="G385.9">
    <property type="protein sequence ID" value="G385.9:cds"/>
    <property type="gene ID" value="G385"/>
</dbReference>
<proteinExistence type="predicted"/>
<dbReference type="EnsemblMetazoa" id="G385.7">
    <property type="protein sequence ID" value="G385.7:cds"/>
    <property type="gene ID" value="G385"/>
</dbReference>
<dbReference type="Proteomes" id="UP000005408">
    <property type="component" value="Unassembled WGS sequence"/>
</dbReference>
<dbReference type="OMA" id="AIATCTW"/>
<organism evidence="3 4">
    <name type="scientific">Magallana gigas</name>
    <name type="common">Pacific oyster</name>
    <name type="synonym">Crassostrea gigas</name>
    <dbReference type="NCBI Taxonomy" id="29159"/>
    <lineage>
        <taxon>Eukaryota</taxon>
        <taxon>Metazoa</taxon>
        <taxon>Spiralia</taxon>
        <taxon>Lophotrochozoa</taxon>
        <taxon>Mollusca</taxon>
        <taxon>Bivalvia</taxon>
        <taxon>Autobranchia</taxon>
        <taxon>Pteriomorphia</taxon>
        <taxon>Ostreida</taxon>
        <taxon>Ostreoidea</taxon>
        <taxon>Ostreidae</taxon>
        <taxon>Magallana</taxon>
    </lineage>
</organism>
<evidence type="ECO:0000313" key="4">
    <source>
        <dbReference type="Proteomes" id="UP000005408"/>
    </source>
</evidence>
<dbReference type="OrthoDB" id="6144685at2759"/>
<keyword evidence="2" id="KW-1133">Transmembrane helix</keyword>
<feature type="region of interest" description="Disordered" evidence="1">
    <location>
        <begin position="235"/>
        <end position="302"/>
    </location>
</feature>
<feature type="transmembrane region" description="Helical" evidence="2">
    <location>
        <begin position="115"/>
        <end position="146"/>
    </location>
</feature>
<evidence type="ECO:0000313" key="3">
    <source>
        <dbReference type="EnsemblMetazoa" id="G385.9:cds"/>
    </source>
</evidence>
<evidence type="ECO:0000256" key="2">
    <source>
        <dbReference type="SAM" id="Phobius"/>
    </source>
</evidence>
<dbReference type="AlphaFoldDB" id="A0A8W8MY44"/>
<dbReference type="EnsemblMetazoa" id="G385.10">
    <property type="protein sequence ID" value="G385.10:cds"/>
    <property type="gene ID" value="G385"/>
</dbReference>
<name>A0A8W8MY44_MAGGI</name>
<protein>
    <submittedName>
        <fullName evidence="3">Uncharacterized protein</fullName>
    </submittedName>
</protein>
<feature type="transmembrane region" description="Helical" evidence="2">
    <location>
        <begin position="9"/>
        <end position="31"/>
    </location>
</feature>
<keyword evidence="2" id="KW-0812">Transmembrane</keyword>
<dbReference type="EnsemblMetazoa" id="G385.6">
    <property type="protein sequence ID" value="G385.6:cds"/>
    <property type="gene ID" value="G385"/>
</dbReference>
<dbReference type="EnsemblMetazoa" id="G385.1">
    <property type="protein sequence ID" value="G385.1:cds"/>
    <property type="gene ID" value="G385"/>
</dbReference>
<accession>A0A8W8MY44</accession>